<protein>
    <submittedName>
        <fullName evidence="6">MBD4</fullName>
        <ecNumber evidence="6">3.2.2.-</ecNumber>
    </submittedName>
</protein>
<dbReference type="GO" id="GO:0000122">
    <property type="term" value="P:negative regulation of transcription by RNA polymerase II"/>
    <property type="evidence" value="ECO:0007669"/>
    <property type="project" value="TreeGrafter"/>
</dbReference>
<name>A0A8S3UBL9_MYTED</name>
<dbReference type="Proteomes" id="UP000683360">
    <property type="component" value="Unassembled WGS sequence"/>
</dbReference>
<dbReference type="InterPro" id="IPR016177">
    <property type="entry name" value="DNA-bd_dom_sf"/>
</dbReference>
<keyword evidence="6" id="KW-0326">Glycosidase</keyword>
<dbReference type="CDD" id="cd01396">
    <property type="entry name" value="MeCP2_MBD"/>
    <property type="match status" value="1"/>
</dbReference>
<feature type="compositionally biased region" description="Acidic residues" evidence="4">
    <location>
        <begin position="660"/>
        <end position="672"/>
    </location>
</feature>
<feature type="compositionally biased region" description="Acidic residues" evidence="4">
    <location>
        <begin position="57"/>
        <end position="70"/>
    </location>
</feature>
<dbReference type="SUPFAM" id="SSF48150">
    <property type="entry name" value="DNA-glycosylase"/>
    <property type="match status" value="1"/>
</dbReference>
<keyword evidence="6" id="KW-0378">Hydrolase</keyword>
<dbReference type="GO" id="GO:0016798">
    <property type="term" value="F:hydrolase activity, acting on glycosyl bonds"/>
    <property type="evidence" value="ECO:0007669"/>
    <property type="project" value="UniProtKB-KW"/>
</dbReference>
<organism evidence="6 7">
    <name type="scientific">Mytilus edulis</name>
    <name type="common">Blue mussel</name>
    <dbReference type="NCBI Taxonomy" id="6550"/>
    <lineage>
        <taxon>Eukaryota</taxon>
        <taxon>Metazoa</taxon>
        <taxon>Spiralia</taxon>
        <taxon>Lophotrochozoa</taxon>
        <taxon>Mollusca</taxon>
        <taxon>Bivalvia</taxon>
        <taxon>Autobranchia</taxon>
        <taxon>Pteriomorphia</taxon>
        <taxon>Mytilida</taxon>
        <taxon>Mytiloidea</taxon>
        <taxon>Mytilidae</taxon>
        <taxon>Mytilinae</taxon>
        <taxon>Mytilus</taxon>
    </lineage>
</organism>
<dbReference type="InterPro" id="IPR001739">
    <property type="entry name" value="Methyl_CpG_DNA-bd"/>
</dbReference>
<feature type="region of interest" description="Disordered" evidence="4">
    <location>
        <begin position="232"/>
        <end position="592"/>
    </location>
</feature>
<reference evidence="6" key="1">
    <citation type="submission" date="2021-03" db="EMBL/GenBank/DDBJ databases">
        <authorList>
            <person name="Bekaert M."/>
        </authorList>
    </citation>
    <scope>NUCLEOTIDE SEQUENCE</scope>
</reference>
<evidence type="ECO:0000313" key="7">
    <source>
        <dbReference type="Proteomes" id="UP000683360"/>
    </source>
</evidence>
<dbReference type="EC" id="3.2.2.-" evidence="6"/>
<dbReference type="SUPFAM" id="SSF54171">
    <property type="entry name" value="DNA-binding domain"/>
    <property type="match status" value="1"/>
</dbReference>
<feature type="compositionally biased region" description="Low complexity" evidence="4">
    <location>
        <begin position="627"/>
        <end position="637"/>
    </location>
</feature>
<dbReference type="GO" id="GO:0010385">
    <property type="term" value="F:double-stranded methylated DNA binding"/>
    <property type="evidence" value="ECO:0007669"/>
    <property type="project" value="TreeGrafter"/>
</dbReference>
<dbReference type="Gene3D" id="1.10.340.30">
    <property type="entry name" value="Hypothetical protein, domain 2"/>
    <property type="match status" value="1"/>
</dbReference>
<feature type="compositionally biased region" description="Basic residues" evidence="4">
    <location>
        <begin position="337"/>
        <end position="361"/>
    </location>
</feature>
<dbReference type="GO" id="GO:0008327">
    <property type="term" value="F:methyl-CpG binding"/>
    <property type="evidence" value="ECO:0007669"/>
    <property type="project" value="TreeGrafter"/>
</dbReference>
<keyword evidence="3" id="KW-0539">Nucleus</keyword>
<dbReference type="GO" id="GO:0005634">
    <property type="term" value="C:nucleus"/>
    <property type="evidence" value="ECO:0007669"/>
    <property type="project" value="UniProtKB-SubCell"/>
</dbReference>
<dbReference type="OrthoDB" id="10265068at2759"/>
<dbReference type="PANTHER" id="PTHR15074">
    <property type="entry name" value="METHYL-CPG-BINDING PROTEIN"/>
    <property type="match status" value="1"/>
</dbReference>
<dbReference type="AlphaFoldDB" id="A0A8S3UBL9"/>
<dbReference type="SMART" id="SM00391">
    <property type="entry name" value="MBD"/>
    <property type="match status" value="1"/>
</dbReference>
<evidence type="ECO:0000256" key="1">
    <source>
        <dbReference type="ARBA" id="ARBA00004123"/>
    </source>
</evidence>
<dbReference type="GO" id="GO:0006281">
    <property type="term" value="P:DNA repair"/>
    <property type="evidence" value="ECO:0007669"/>
    <property type="project" value="InterPro"/>
</dbReference>
<feature type="compositionally biased region" description="Polar residues" evidence="4">
    <location>
        <begin position="574"/>
        <end position="588"/>
    </location>
</feature>
<feature type="compositionally biased region" description="Polar residues" evidence="4">
    <location>
        <begin position="511"/>
        <end position="520"/>
    </location>
</feature>
<feature type="compositionally biased region" description="Acidic residues" evidence="4">
    <location>
        <begin position="111"/>
        <end position="123"/>
    </location>
</feature>
<evidence type="ECO:0000256" key="2">
    <source>
        <dbReference type="ARBA" id="ARBA00022553"/>
    </source>
</evidence>
<feature type="compositionally biased region" description="Acidic residues" evidence="4">
    <location>
        <begin position="368"/>
        <end position="381"/>
    </location>
</feature>
<feature type="compositionally biased region" description="Basic and acidic residues" evidence="4">
    <location>
        <begin position="382"/>
        <end position="394"/>
    </location>
</feature>
<evidence type="ECO:0000256" key="3">
    <source>
        <dbReference type="ARBA" id="ARBA00023242"/>
    </source>
</evidence>
<dbReference type="GO" id="GO:0003682">
    <property type="term" value="F:chromatin binding"/>
    <property type="evidence" value="ECO:0007669"/>
    <property type="project" value="TreeGrafter"/>
</dbReference>
<dbReference type="Gene3D" id="3.30.890.10">
    <property type="entry name" value="Methyl-cpg-binding Protein 2, Chain A"/>
    <property type="match status" value="1"/>
</dbReference>
<evidence type="ECO:0000256" key="4">
    <source>
        <dbReference type="SAM" id="MobiDB-lite"/>
    </source>
</evidence>
<dbReference type="GO" id="GO:0000792">
    <property type="term" value="C:heterochromatin"/>
    <property type="evidence" value="ECO:0007669"/>
    <property type="project" value="TreeGrafter"/>
</dbReference>
<feature type="region of interest" description="Disordered" evidence="4">
    <location>
        <begin position="1"/>
        <end position="137"/>
    </location>
</feature>
<dbReference type="InterPro" id="IPR045138">
    <property type="entry name" value="MeCP2/MBD4"/>
</dbReference>
<feature type="compositionally biased region" description="Basic and acidic residues" evidence="4">
    <location>
        <begin position="280"/>
        <end position="300"/>
    </location>
</feature>
<gene>
    <name evidence="6" type="ORF">MEDL_51985</name>
</gene>
<comment type="caution">
    <text evidence="6">The sequence shown here is derived from an EMBL/GenBank/DDBJ whole genome shotgun (WGS) entry which is preliminary data.</text>
</comment>
<dbReference type="PROSITE" id="PS50982">
    <property type="entry name" value="MBD"/>
    <property type="match status" value="1"/>
</dbReference>
<feature type="compositionally biased region" description="Polar residues" evidence="4">
    <location>
        <begin position="529"/>
        <end position="565"/>
    </location>
</feature>
<dbReference type="Pfam" id="PF01429">
    <property type="entry name" value="MBD"/>
    <property type="match status" value="1"/>
</dbReference>
<sequence>MENDEPHEQLFVAMQPSGFMPLIADPELEDKEEDDEDDDDTASDEDTNISSGHVTFEEDMEYQIDDDPDDNQERRSDDDSPAPDSLSIDFSTRWTAIPGEEAVGFTTQEREPDEEEEDGEEADNSPGDTAESHVNDHAYADPGDVVEIQAPPEQIRSDHTYDISPMLHDKNLPDGWTRSVVQRLAGKSAGKYDVYLYSPNGKKFRSKTELAVYFRDNNIKDLNAEDFDFTVRGKHHSANQGGVNRKRKSTAAEHEKPAKTPKVQKTKAAPKSQEKKKKVKEKDKKQTPKKKTESDEDKKASTSPQKKPINAGKSLSQKLVIKMAFSGSKERASNKSKNSKAMKKGSKLKSPKQSVKKKSSSTKKTDNESEDVMEEENETSDSEDRLNDTEDEKPVSNVEEGSHRSNVFDLFNGLSSDSGIVDNSDTCDDRTSKRKHSGSSAINITETKKKIQRSKSKEPDVNVEPEPVIHSASGRARRRTTSRDNIFGDDFITQPAPRSRRKSRTKEENDSSSSIVSNKMTVIKERNETVNSETVNSETSISETVKSETTYSETVNSELSANLSPSKRRKSSDKISANEYSPRNNKLSIQHVEKEKEKLVKISPFKKSLLSSKLSNVTSPKDNGIASSSSTSSSSFSLHKSPIKNPQPAATDSATKPEEETNVEEDNSTEQEAEFKPTENEEVMSKYFSSGRFMPRPELHRDVKWTPPKSPFNLVQESLYHDPWKLLIGTIFLNRTTGTAAIPLLWKFFNKWSNPDEARRADPAAVSKLLTPLGLHTKRAQIIIRFSDEFLCKEWKYPEELHGIGKYGNDSYRIFCVREWKQVQPRDHKLNDYHNWLWKNYKTLSLD</sequence>
<keyword evidence="7" id="KW-1185">Reference proteome</keyword>
<dbReference type="InterPro" id="IPR011257">
    <property type="entry name" value="DNA_glycosylase"/>
</dbReference>
<comment type="subcellular location">
    <subcellularLocation>
        <location evidence="1">Nucleus</location>
    </subcellularLocation>
</comment>
<accession>A0A8S3UBL9</accession>
<feature type="domain" description="MBD" evidence="5">
    <location>
        <begin position="162"/>
        <end position="234"/>
    </location>
</feature>
<evidence type="ECO:0000259" key="5">
    <source>
        <dbReference type="PROSITE" id="PS50982"/>
    </source>
</evidence>
<dbReference type="PANTHER" id="PTHR15074:SF0">
    <property type="entry name" value="METHYL-CPG-BINDING DOMAIN PROTEIN 4-LIKE PROTEIN"/>
    <property type="match status" value="1"/>
</dbReference>
<dbReference type="FunFam" id="1.10.340.30:FF:000042">
    <property type="entry name" value="Methyl-CpG-binding domain protein 4"/>
    <property type="match status" value="1"/>
</dbReference>
<feature type="compositionally biased region" description="Acidic residues" evidence="4">
    <location>
        <begin position="26"/>
        <end position="47"/>
    </location>
</feature>
<feature type="compositionally biased region" description="Polar residues" evidence="4">
    <location>
        <begin position="413"/>
        <end position="424"/>
    </location>
</feature>
<dbReference type="EMBL" id="CAJPWZ010002530">
    <property type="protein sequence ID" value="CAG2239641.1"/>
    <property type="molecule type" value="Genomic_DNA"/>
</dbReference>
<evidence type="ECO:0000313" key="6">
    <source>
        <dbReference type="EMBL" id="CAG2239641.1"/>
    </source>
</evidence>
<proteinExistence type="predicted"/>
<keyword evidence="2" id="KW-0597">Phosphoprotein</keyword>
<feature type="region of interest" description="Disordered" evidence="4">
    <location>
        <begin position="611"/>
        <end position="682"/>
    </location>
</feature>